<evidence type="ECO:0000256" key="3">
    <source>
        <dbReference type="ARBA" id="ARBA00022448"/>
    </source>
</evidence>
<keyword evidence="7" id="KW-0809">Transit peptide</keyword>
<dbReference type="EC" id="1.5.5.1" evidence="14"/>
<dbReference type="Pfam" id="PF05187">
    <property type="entry name" value="Fer4_ETF_QO"/>
    <property type="match status" value="1"/>
</dbReference>
<evidence type="ECO:0000256" key="4">
    <source>
        <dbReference type="ARBA" id="ARBA00022630"/>
    </source>
</evidence>
<evidence type="ECO:0000313" key="18">
    <source>
        <dbReference type="Proteomes" id="UP000025061"/>
    </source>
</evidence>
<reference evidence="17 18" key="1">
    <citation type="submission" date="2013-04" db="EMBL/GenBank/DDBJ databases">
        <title>Hyphomonas hirschiana VP5 Genome Sequencing.</title>
        <authorList>
            <person name="Lai Q."/>
            <person name="Shao Z."/>
        </authorList>
    </citation>
    <scope>NUCLEOTIDE SEQUENCE [LARGE SCALE GENOMIC DNA]</scope>
    <source>
        <strain evidence="17 18">VP5</strain>
    </source>
</reference>
<dbReference type="InterPro" id="IPR036188">
    <property type="entry name" value="FAD/NAD-bd_sf"/>
</dbReference>
<comment type="function">
    <text evidence="14">Accepts electrons from ETF and reduces ubiquinone.</text>
</comment>
<dbReference type="PATRIC" id="fig|1280951.3.peg.1415"/>
<dbReference type="PANTHER" id="PTHR10617:SF107">
    <property type="entry name" value="ELECTRON TRANSFER FLAVOPROTEIN-UBIQUINONE OXIDOREDUCTASE, MITOCHONDRIAL"/>
    <property type="match status" value="1"/>
</dbReference>
<dbReference type="Gene3D" id="3.30.70.20">
    <property type="match status" value="1"/>
</dbReference>
<dbReference type="FunFam" id="3.30.70.20:FF:000015">
    <property type="entry name" value="Electron transfer flavoprotein-ubiquinone oxidoreductase"/>
    <property type="match status" value="1"/>
</dbReference>
<dbReference type="AlphaFoldDB" id="A0A059FWB0"/>
<comment type="catalytic activity">
    <reaction evidence="14">
        <text>a ubiquinone + reduced [electron-transfer flavoprotein] = a ubiquinol + oxidized [electron-transfer flavoprotein] + H(+)</text>
        <dbReference type="Rhea" id="RHEA:24052"/>
        <dbReference type="Rhea" id="RHEA-COMP:9565"/>
        <dbReference type="Rhea" id="RHEA-COMP:9566"/>
        <dbReference type="Rhea" id="RHEA-COMP:10685"/>
        <dbReference type="Rhea" id="RHEA-COMP:10686"/>
        <dbReference type="ChEBI" id="CHEBI:15378"/>
        <dbReference type="ChEBI" id="CHEBI:16389"/>
        <dbReference type="ChEBI" id="CHEBI:17976"/>
        <dbReference type="ChEBI" id="CHEBI:57692"/>
        <dbReference type="ChEBI" id="CHEBI:58307"/>
        <dbReference type="EC" id="1.5.5.1"/>
    </reaction>
</comment>
<evidence type="ECO:0000256" key="7">
    <source>
        <dbReference type="ARBA" id="ARBA00022946"/>
    </source>
</evidence>
<dbReference type="InterPro" id="IPR049398">
    <property type="entry name" value="ETF-QO/FixC_UQ-bd"/>
</dbReference>
<dbReference type="GO" id="GO:0004174">
    <property type="term" value="F:electron-transferring-flavoprotein dehydrogenase activity"/>
    <property type="evidence" value="ECO:0007669"/>
    <property type="project" value="UniProtKB-UniRule"/>
</dbReference>
<comment type="caution">
    <text evidence="17">The sequence shown here is derived from an EMBL/GenBank/DDBJ whole genome shotgun (WGS) entry which is preliminary data.</text>
</comment>
<dbReference type="GO" id="GO:0051539">
    <property type="term" value="F:4 iron, 4 sulfur cluster binding"/>
    <property type="evidence" value="ECO:0007669"/>
    <property type="project" value="UniProtKB-UniRule"/>
</dbReference>
<comment type="cofactor">
    <cofactor evidence="14">
        <name>[4Fe-4S] cluster</name>
        <dbReference type="ChEBI" id="CHEBI:49883"/>
    </cofactor>
    <text evidence="14">Binds 1 [4Fe-4S] cluster.</text>
</comment>
<feature type="domain" description="ETF-QO/FixX C-terminal" evidence="15">
    <location>
        <begin position="455"/>
        <end position="557"/>
    </location>
</feature>
<dbReference type="RefSeq" id="WP_011646910.1">
    <property type="nucleotide sequence ID" value="NZ_ARYI01000005.1"/>
</dbReference>
<evidence type="ECO:0000256" key="5">
    <source>
        <dbReference type="ARBA" id="ARBA00022723"/>
    </source>
</evidence>
<dbReference type="GO" id="GO:0016020">
    <property type="term" value="C:membrane"/>
    <property type="evidence" value="ECO:0007669"/>
    <property type="project" value="UniProtKB-SubCell"/>
</dbReference>
<proteinExistence type="predicted"/>
<evidence type="ECO:0000256" key="1">
    <source>
        <dbReference type="ARBA" id="ARBA00001974"/>
    </source>
</evidence>
<comment type="cofactor">
    <cofactor evidence="1 14">
        <name>FAD</name>
        <dbReference type="ChEBI" id="CHEBI:57692"/>
    </cofactor>
</comment>
<evidence type="ECO:0000256" key="12">
    <source>
        <dbReference type="ARBA" id="ARBA00023075"/>
    </source>
</evidence>
<gene>
    <name evidence="17" type="ORF">HHI_06997</name>
</gene>
<evidence type="ECO:0000259" key="16">
    <source>
        <dbReference type="Pfam" id="PF21162"/>
    </source>
</evidence>
<evidence type="ECO:0000256" key="8">
    <source>
        <dbReference type="ARBA" id="ARBA00022982"/>
    </source>
</evidence>
<keyword evidence="13" id="KW-0472">Membrane</keyword>
<evidence type="ECO:0000256" key="11">
    <source>
        <dbReference type="ARBA" id="ARBA00023014"/>
    </source>
</evidence>
<evidence type="ECO:0000256" key="10">
    <source>
        <dbReference type="ARBA" id="ARBA00023004"/>
    </source>
</evidence>
<keyword evidence="10 14" id="KW-0408">Iron</keyword>
<evidence type="ECO:0000256" key="13">
    <source>
        <dbReference type="ARBA" id="ARBA00023136"/>
    </source>
</evidence>
<name>A0A059FWB0_9PROT</name>
<evidence type="ECO:0000256" key="14">
    <source>
        <dbReference type="RuleBase" id="RU366068"/>
    </source>
</evidence>
<keyword evidence="18" id="KW-1185">Reference proteome</keyword>
<dbReference type="SUPFAM" id="SSF51905">
    <property type="entry name" value="FAD/NAD(P)-binding domain"/>
    <property type="match status" value="1"/>
</dbReference>
<keyword evidence="5 14" id="KW-0479">Metal-binding</keyword>
<dbReference type="GO" id="GO:0046872">
    <property type="term" value="F:metal ion binding"/>
    <property type="evidence" value="ECO:0007669"/>
    <property type="project" value="UniProtKB-KW"/>
</dbReference>
<keyword evidence="11 14" id="KW-0411">Iron-sulfur</keyword>
<keyword evidence="8 14" id="KW-0249">Electron transport</keyword>
<dbReference type="Pfam" id="PF13450">
    <property type="entry name" value="NAD_binding_8"/>
    <property type="match status" value="1"/>
</dbReference>
<dbReference type="SUPFAM" id="SSF54373">
    <property type="entry name" value="FAD-linked reductases, C-terminal domain"/>
    <property type="match status" value="1"/>
</dbReference>
<keyword evidence="4 14" id="KW-0285">Flavoprotein</keyword>
<dbReference type="SUPFAM" id="SSF54862">
    <property type="entry name" value="4Fe-4S ferredoxins"/>
    <property type="match status" value="1"/>
</dbReference>
<dbReference type="InterPro" id="IPR040156">
    <property type="entry name" value="ETF-QO"/>
</dbReference>
<dbReference type="Pfam" id="PF21162">
    <property type="entry name" value="ETFQO_UQ-bd"/>
    <property type="match status" value="1"/>
</dbReference>
<dbReference type="EMBL" id="ARYI01000005">
    <property type="protein sequence ID" value="KCZ94975.1"/>
    <property type="molecule type" value="Genomic_DNA"/>
</dbReference>
<evidence type="ECO:0000259" key="15">
    <source>
        <dbReference type="Pfam" id="PF05187"/>
    </source>
</evidence>
<dbReference type="PANTHER" id="PTHR10617">
    <property type="entry name" value="ELECTRON TRANSFER FLAVOPROTEIN-UBIQUINONE OXIDOREDUCTASE"/>
    <property type="match status" value="1"/>
</dbReference>
<evidence type="ECO:0000313" key="17">
    <source>
        <dbReference type="EMBL" id="KCZ94975.1"/>
    </source>
</evidence>
<keyword evidence="9 14" id="KW-0560">Oxidoreductase</keyword>
<dbReference type="Gene3D" id="3.50.50.60">
    <property type="entry name" value="FAD/NAD(P)-binding domain"/>
    <property type="match status" value="1"/>
</dbReference>
<organism evidence="17 18">
    <name type="scientific">Hyphomonas hirschiana VP5</name>
    <dbReference type="NCBI Taxonomy" id="1280951"/>
    <lineage>
        <taxon>Bacteria</taxon>
        <taxon>Pseudomonadati</taxon>
        <taxon>Pseudomonadota</taxon>
        <taxon>Alphaproteobacteria</taxon>
        <taxon>Hyphomonadales</taxon>
        <taxon>Hyphomonadaceae</taxon>
        <taxon>Hyphomonas</taxon>
    </lineage>
</organism>
<keyword evidence="12 14" id="KW-0830">Ubiquinone</keyword>
<dbReference type="Proteomes" id="UP000025061">
    <property type="component" value="Unassembled WGS sequence"/>
</dbReference>
<evidence type="ECO:0000256" key="2">
    <source>
        <dbReference type="ARBA" id="ARBA00004370"/>
    </source>
</evidence>
<accession>A0A059FWB0</accession>
<keyword evidence="3 14" id="KW-0813">Transport</keyword>
<dbReference type="Gene3D" id="3.30.9.90">
    <property type="match status" value="1"/>
</dbReference>
<evidence type="ECO:0000256" key="6">
    <source>
        <dbReference type="ARBA" id="ARBA00022827"/>
    </source>
</evidence>
<comment type="subcellular location">
    <subcellularLocation>
        <location evidence="2">Membrane</location>
    </subcellularLocation>
</comment>
<dbReference type="OrthoDB" id="9766632at2"/>
<feature type="domain" description="ETF-QO/FixC ubiquinone-binding" evidence="16">
    <location>
        <begin position="216"/>
        <end position="312"/>
    </location>
</feature>
<protein>
    <recommendedName>
        <fullName evidence="14">Electron transfer flavoprotein-ubiquinone oxidoreductase</fullName>
        <shortName evidence="14">ETF-QO</shortName>
        <ecNumber evidence="14">1.5.5.1</ecNumber>
    </recommendedName>
</protein>
<evidence type="ECO:0000256" key="9">
    <source>
        <dbReference type="ARBA" id="ARBA00023002"/>
    </source>
</evidence>
<keyword evidence="6 14" id="KW-0274">FAD</keyword>
<sequence length="559" mass="60803">MAETPERESMEFDLVIVGGGPAGLSAAIRFKQLANEAGEDLSVVVIEKGGEIGAHILSGVVMDPVGLDQLIPDWRTRDDRPLKTEVDDDKFIFLGPSGAADISWLPMPPFMKNHGNFTGSLANVTRWLGAEAEKLGVEVFPGFAASELVYDDKGAVKGIVAGVMGIGADGQPKDDYQPGMELLGKYVLFAEGARGSLTKQLINKFNLDEGRDPQKYGIGLKEVWSVPEENFKEGYVQHTMGWPLDNKTGGGSFLYHFRDNGEPFITVGFVVHLNYANPYISPYDEFQRFKHHDAVSPFLKGGKRVAYGARAITEGGFQSVPKLAFPGGALIGCGAGFVNVPRIKGSHNAILTGMMGAEAAFEAIREGRSGDTLDHYEEAYAGSSVYKELKTVRNVKPLWSKLGTALGIPMGGLDMWTNTLFGFSFFGTLSHGKTDAASLKPAKNFKPIEYPRPDGVLSFDKLTNVSFTNTYHEEDQPVHLKVKDLALQKSSEYDVYAGPSARYCPAGVYEWVKDEGGAMRFQINSQNCIHCKTCDIKDPNLNINWTVPEGGGGPAYSNT</sequence>
<dbReference type="InterPro" id="IPR007859">
    <property type="entry name" value="ETF-QO/FixX_C"/>
</dbReference>